<proteinExistence type="predicted"/>
<keyword evidence="2" id="KW-0813">Transport</keyword>
<dbReference type="Proteomes" id="UP000602284">
    <property type="component" value="Unassembled WGS sequence"/>
</dbReference>
<keyword evidence="5 6" id="KW-0472">Membrane</keyword>
<dbReference type="RefSeq" id="WP_201633295.1">
    <property type="nucleotide sequence ID" value="NZ_JAEQNB010000002.1"/>
</dbReference>
<accession>A0ABS1J8F8</accession>
<feature type="transmembrane region" description="Helical" evidence="6">
    <location>
        <begin position="343"/>
        <end position="363"/>
    </location>
</feature>
<feature type="transmembrane region" description="Helical" evidence="6">
    <location>
        <begin position="250"/>
        <end position="272"/>
    </location>
</feature>
<feature type="transmembrane region" description="Helical" evidence="6">
    <location>
        <begin position="136"/>
        <end position="158"/>
    </location>
</feature>
<name>A0ABS1J8F8_9BACL</name>
<dbReference type="Gene3D" id="1.20.1250.20">
    <property type="entry name" value="MFS general substrate transporter like domains"/>
    <property type="match status" value="2"/>
</dbReference>
<evidence type="ECO:0000256" key="6">
    <source>
        <dbReference type="SAM" id="Phobius"/>
    </source>
</evidence>
<feature type="transmembrane region" description="Helical" evidence="6">
    <location>
        <begin position="369"/>
        <end position="388"/>
    </location>
</feature>
<dbReference type="InterPro" id="IPR011701">
    <property type="entry name" value="MFS"/>
</dbReference>
<keyword evidence="4 6" id="KW-1133">Transmembrane helix</keyword>
<evidence type="ECO:0000259" key="7">
    <source>
        <dbReference type="PROSITE" id="PS50850"/>
    </source>
</evidence>
<evidence type="ECO:0000256" key="1">
    <source>
        <dbReference type="ARBA" id="ARBA00004651"/>
    </source>
</evidence>
<comment type="caution">
    <text evidence="8">The sequence shown here is derived from an EMBL/GenBank/DDBJ whole genome shotgun (WGS) entry which is preliminary data.</text>
</comment>
<feature type="transmembrane region" description="Helical" evidence="6">
    <location>
        <begin position="103"/>
        <end position="124"/>
    </location>
</feature>
<feature type="transmembrane region" description="Helical" evidence="6">
    <location>
        <begin position="78"/>
        <end position="97"/>
    </location>
</feature>
<comment type="subcellular location">
    <subcellularLocation>
        <location evidence="1">Cell membrane</location>
        <topology evidence="1">Multi-pass membrane protein</topology>
    </subcellularLocation>
</comment>
<feature type="transmembrane region" description="Helical" evidence="6">
    <location>
        <begin position="284"/>
        <end position="304"/>
    </location>
</feature>
<evidence type="ECO:0000313" key="9">
    <source>
        <dbReference type="Proteomes" id="UP000602284"/>
    </source>
</evidence>
<keyword evidence="9" id="KW-1185">Reference proteome</keyword>
<dbReference type="SUPFAM" id="SSF103473">
    <property type="entry name" value="MFS general substrate transporter"/>
    <property type="match status" value="1"/>
</dbReference>
<dbReference type="PANTHER" id="PTHR23505:SF79">
    <property type="entry name" value="PROTEIN SPINSTER"/>
    <property type="match status" value="1"/>
</dbReference>
<evidence type="ECO:0000256" key="2">
    <source>
        <dbReference type="ARBA" id="ARBA00022448"/>
    </source>
</evidence>
<reference evidence="8 9" key="1">
    <citation type="submission" date="2021-01" db="EMBL/GenBank/DDBJ databases">
        <title>Tumebacillus sp. strain ITR2 16S ribosomal RNA gene Genome sequencing and assembly.</title>
        <authorList>
            <person name="Kang M."/>
        </authorList>
    </citation>
    <scope>NUCLEOTIDE SEQUENCE [LARGE SCALE GENOMIC DNA]</scope>
    <source>
        <strain evidence="8 9">ITR2</strain>
    </source>
</reference>
<feature type="transmembrane region" description="Helical" evidence="6">
    <location>
        <begin position="46"/>
        <end position="66"/>
    </location>
</feature>
<dbReference type="CDD" id="cd17328">
    <property type="entry name" value="MFS_spinster_like"/>
    <property type="match status" value="1"/>
</dbReference>
<evidence type="ECO:0000256" key="4">
    <source>
        <dbReference type="ARBA" id="ARBA00022989"/>
    </source>
</evidence>
<evidence type="ECO:0000256" key="3">
    <source>
        <dbReference type="ARBA" id="ARBA00022692"/>
    </source>
</evidence>
<feature type="transmembrane region" description="Helical" evidence="6">
    <location>
        <begin position="164"/>
        <end position="183"/>
    </location>
</feature>
<evidence type="ECO:0000313" key="8">
    <source>
        <dbReference type="EMBL" id="MBL0386567.1"/>
    </source>
</evidence>
<feature type="transmembrane region" description="Helical" evidence="6">
    <location>
        <begin position="212"/>
        <end position="238"/>
    </location>
</feature>
<dbReference type="Pfam" id="PF07690">
    <property type="entry name" value="MFS_1"/>
    <property type="match status" value="1"/>
</dbReference>
<dbReference type="InterPro" id="IPR044770">
    <property type="entry name" value="MFS_spinster-like"/>
</dbReference>
<sequence>MSTTPKVRPSQILLLFLFMNIINYVDRQVVSGVLPLLKDHFSLTDAALGLLGTAFMITYSLTAIPFGAWSDRWMPHKVAAIGVAVWSVATVSSALAWSFASLFVFRALVGVGEAAYVSTASTILSGAYPEGKRSGILGLFNLGMPIGGAIGVMLGGWIGTQFGWQWAFFLVGVPGLLLAYFAWKLPLQKPANTPTRPKFKLSELGTLLKNKAFFWVALGYAGISFAFGAIVLFVPTFFQRELGYELGTATMLAGALQVGAGLLGAPIGGWVADFWQKRDKRGRAYTLVLSMTASAICLWIGLIFHSLPLFFLSAFFMLWHVGVAAALIFDVTDASVWNTANALAMFTMHLLGDIPSPVIVGFISDKFSLTTAFAVMPIALLLASLFFWKASTYQSRESKTPRLL</sequence>
<dbReference type="PROSITE" id="PS50850">
    <property type="entry name" value="MFS"/>
    <property type="match status" value="1"/>
</dbReference>
<dbReference type="PANTHER" id="PTHR23505">
    <property type="entry name" value="SPINSTER"/>
    <property type="match status" value="1"/>
</dbReference>
<feature type="domain" description="Major facilitator superfamily (MFS) profile" evidence="7">
    <location>
        <begin position="12"/>
        <end position="395"/>
    </location>
</feature>
<gene>
    <name evidence="8" type="ORF">JJB07_07885</name>
</gene>
<organism evidence="8 9">
    <name type="scientific">Tumebacillus amylolyticus</name>
    <dbReference type="NCBI Taxonomy" id="2801339"/>
    <lineage>
        <taxon>Bacteria</taxon>
        <taxon>Bacillati</taxon>
        <taxon>Bacillota</taxon>
        <taxon>Bacilli</taxon>
        <taxon>Bacillales</taxon>
        <taxon>Alicyclobacillaceae</taxon>
        <taxon>Tumebacillus</taxon>
    </lineage>
</organism>
<feature type="transmembrane region" description="Helical" evidence="6">
    <location>
        <begin position="12"/>
        <end position="34"/>
    </location>
</feature>
<dbReference type="EMBL" id="JAEQNB010000002">
    <property type="protein sequence ID" value="MBL0386567.1"/>
    <property type="molecule type" value="Genomic_DNA"/>
</dbReference>
<dbReference type="InterPro" id="IPR036259">
    <property type="entry name" value="MFS_trans_sf"/>
</dbReference>
<protein>
    <submittedName>
        <fullName evidence="8">MFS transporter</fullName>
    </submittedName>
</protein>
<dbReference type="InterPro" id="IPR020846">
    <property type="entry name" value="MFS_dom"/>
</dbReference>
<feature type="transmembrane region" description="Helical" evidence="6">
    <location>
        <begin position="310"/>
        <end position="331"/>
    </location>
</feature>
<keyword evidence="3 6" id="KW-0812">Transmembrane</keyword>
<evidence type="ECO:0000256" key="5">
    <source>
        <dbReference type="ARBA" id="ARBA00023136"/>
    </source>
</evidence>